<keyword evidence="1" id="KW-1133">Transmembrane helix</keyword>
<dbReference type="Proteomes" id="UP000030161">
    <property type="component" value="Unassembled WGS sequence"/>
</dbReference>
<sequence>MYLEELVILGIGVIVVTWFIVSIVRKYCVSENWFSYIKSRSLITLVIGHIKTYLKYTRGLLNDYRVHAYRFSFPEISVWPCHVVLLICHKTVIDISLAFSFREPY</sequence>
<name>A0AB34PN11_CANAX</name>
<evidence type="ECO:0000313" key="3">
    <source>
        <dbReference type="Proteomes" id="UP000030161"/>
    </source>
</evidence>
<reference evidence="2 3" key="1">
    <citation type="submission" date="2013-12" db="EMBL/GenBank/DDBJ databases">
        <title>The Genome Sequence of Candida albicans P78048.</title>
        <authorList>
            <consortium name="The Broad Institute Genome Sequencing Platform"/>
            <consortium name="The Broad Institute Genome Sequencing Center for Infectious Disease"/>
            <person name="Cuomo C."/>
            <person name="Bennett R."/>
            <person name="Hirakawa M."/>
            <person name="Noverr M."/>
            <person name="Mitchell A."/>
            <person name="Young S.K."/>
            <person name="Zeng Q."/>
            <person name="Gargeya S."/>
            <person name="Fitzgerald M."/>
            <person name="Abouelleil A."/>
            <person name="Alvarado L."/>
            <person name="Berlin A.M."/>
            <person name="Chapman S.B."/>
            <person name="Dewar J."/>
            <person name="Goldberg J."/>
            <person name="Griggs A."/>
            <person name="Gujja S."/>
            <person name="Hansen M."/>
            <person name="Howarth C."/>
            <person name="Imamovic A."/>
            <person name="Larimer J."/>
            <person name="McCowan C."/>
            <person name="Murphy C."/>
            <person name="Pearson M."/>
            <person name="Priest M."/>
            <person name="Roberts A."/>
            <person name="Saif S."/>
            <person name="Shea T."/>
            <person name="Sykes S."/>
            <person name="Wortman J."/>
            <person name="Nusbaum C."/>
            <person name="Birren B."/>
        </authorList>
    </citation>
    <scope>NUCLEOTIDE SEQUENCE [LARGE SCALE GENOMIC DNA]</scope>
    <source>
        <strain evidence="2 3">P78048</strain>
    </source>
</reference>
<accession>A0AB34PN11</accession>
<organism evidence="2 3">
    <name type="scientific">Candida albicans P78048</name>
    <dbReference type="NCBI Taxonomy" id="1094989"/>
    <lineage>
        <taxon>Eukaryota</taxon>
        <taxon>Fungi</taxon>
        <taxon>Dikarya</taxon>
        <taxon>Ascomycota</taxon>
        <taxon>Saccharomycotina</taxon>
        <taxon>Pichiomycetes</taxon>
        <taxon>Debaryomycetaceae</taxon>
        <taxon>Candida/Lodderomyces clade</taxon>
        <taxon>Candida</taxon>
    </lineage>
</organism>
<comment type="caution">
    <text evidence="2">The sequence shown here is derived from an EMBL/GenBank/DDBJ whole genome shotgun (WGS) entry which is preliminary data.</text>
</comment>
<proteinExistence type="predicted"/>
<protein>
    <submittedName>
        <fullName evidence="2">Uncharacterized protein</fullName>
    </submittedName>
</protein>
<keyword evidence="1" id="KW-0812">Transmembrane</keyword>
<dbReference type="EMBL" id="AJIX01000036">
    <property type="protein sequence ID" value="KGR06531.1"/>
    <property type="molecule type" value="Genomic_DNA"/>
</dbReference>
<evidence type="ECO:0000256" key="1">
    <source>
        <dbReference type="SAM" id="Phobius"/>
    </source>
</evidence>
<feature type="transmembrane region" description="Helical" evidence="1">
    <location>
        <begin position="6"/>
        <end position="24"/>
    </location>
</feature>
<evidence type="ECO:0000313" key="2">
    <source>
        <dbReference type="EMBL" id="KGR06531.1"/>
    </source>
</evidence>
<dbReference type="AlphaFoldDB" id="A0AB34PN11"/>
<gene>
    <name evidence="2" type="ORF">MG3_04898</name>
</gene>
<keyword evidence="1" id="KW-0472">Membrane</keyword>